<dbReference type="RefSeq" id="WP_265721436.1">
    <property type="nucleotide sequence ID" value="NZ_JAPIVK010000011.1"/>
</dbReference>
<evidence type="ECO:0000313" key="1">
    <source>
        <dbReference type="EMBL" id="MFD2310161.1"/>
    </source>
</evidence>
<organism evidence="1 2">
    <name type="scientific">Microbulbifer halophilus</name>
    <dbReference type="NCBI Taxonomy" id="453963"/>
    <lineage>
        <taxon>Bacteria</taxon>
        <taxon>Pseudomonadati</taxon>
        <taxon>Pseudomonadota</taxon>
        <taxon>Gammaproteobacteria</taxon>
        <taxon>Cellvibrionales</taxon>
        <taxon>Microbulbiferaceae</taxon>
        <taxon>Microbulbifer</taxon>
    </lineage>
</organism>
<evidence type="ECO:0000313" key="2">
    <source>
        <dbReference type="Proteomes" id="UP001597425"/>
    </source>
</evidence>
<dbReference type="EMBL" id="JBHUJD010000007">
    <property type="protein sequence ID" value="MFD2310161.1"/>
    <property type="molecule type" value="Genomic_DNA"/>
</dbReference>
<dbReference type="Proteomes" id="UP001597425">
    <property type="component" value="Unassembled WGS sequence"/>
</dbReference>
<keyword evidence="2" id="KW-1185">Reference proteome</keyword>
<comment type="caution">
    <text evidence="1">The sequence shown here is derived from an EMBL/GenBank/DDBJ whole genome shotgun (WGS) entry which is preliminary data.</text>
</comment>
<reference evidence="2" key="1">
    <citation type="journal article" date="2019" name="Int. J. Syst. Evol. Microbiol.">
        <title>The Global Catalogue of Microorganisms (GCM) 10K type strain sequencing project: providing services to taxonomists for standard genome sequencing and annotation.</title>
        <authorList>
            <consortium name="The Broad Institute Genomics Platform"/>
            <consortium name="The Broad Institute Genome Sequencing Center for Infectious Disease"/>
            <person name="Wu L."/>
            <person name="Ma J."/>
        </authorList>
    </citation>
    <scope>NUCLEOTIDE SEQUENCE [LARGE SCALE GENOMIC DNA]</scope>
    <source>
        <strain evidence="2">KCTC 12848</strain>
    </source>
</reference>
<evidence type="ECO:0008006" key="3">
    <source>
        <dbReference type="Google" id="ProtNLM"/>
    </source>
</evidence>
<sequence>MTQPTVIFFGPDAPRTPSEEGAPKIYLRTLLFSTSKRGRVIESMHVTLSRNEAKQNFNIWVCGESKLARGSGLYVGENGISANHHFLVPDDDSKSFRFRKGKYRLEVLAHILGDKNPKRLHFQDLEVTAELAAQLEEKGGGLYFDWGPDSEEYIPHIESRPPSPDLAEVSALLGLTGRSTGRAAKPRSD</sequence>
<gene>
    <name evidence="1" type="ORF">ACFSKX_06990</name>
</gene>
<protein>
    <recommendedName>
        <fullName evidence="3">FHA domain-containing protein</fullName>
    </recommendedName>
</protein>
<name>A0ABW5E983_9GAMM</name>
<accession>A0ABW5E983</accession>
<proteinExistence type="predicted"/>